<comment type="cofactor">
    <cofactor evidence="2">
        <name>pyridoxal 5'-phosphate</name>
        <dbReference type="ChEBI" id="CHEBI:597326"/>
    </cofactor>
</comment>
<gene>
    <name evidence="22" type="primary">SRR</name>
    <name evidence="22" type="ORF">Bhyg_07062</name>
</gene>
<comment type="catalytic activity">
    <reaction evidence="12">
        <text>D-serine = pyruvate + NH4(+)</text>
        <dbReference type="Rhea" id="RHEA:13977"/>
        <dbReference type="ChEBI" id="CHEBI:15361"/>
        <dbReference type="ChEBI" id="CHEBI:28938"/>
        <dbReference type="ChEBI" id="CHEBI:35247"/>
        <dbReference type="EC" id="4.3.1.18"/>
    </reaction>
</comment>
<dbReference type="GO" id="GO:0018114">
    <property type="term" value="F:threonine racemase activity"/>
    <property type="evidence" value="ECO:0007669"/>
    <property type="project" value="TreeGrafter"/>
</dbReference>
<evidence type="ECO:0000256" key="9">
    <source>
        <dbReference type="ARBA" id="ARBA00023239"/>
    </source>
</evidence>
<comment type="function">
    <text evidence="14">Catalyzes the synthesis of D-serine from L-serine. D-serine is a key coagonist with glutamate at NMDA receptors. Has dehydratase activity towards both L-serine and D-serine.</text>
</comment>
<organism evidence="22 23">
    <name type="scientific">Pseudolycoriella hygida</name>
    <dbReference type="NCBI Taxonomy" id="35572"/>
    <lineage>
        <taxon>Eukaryota</taxon>
        <taxon>Metazoa</taxon>
        <taxon>Ecdysozoa</taxon>
        <taxon>Arthropoda</taxon>
        <taxon>Hexapoda</taxon>
        <taxon>Insecta</taxon>
        <taxon>Pterygota</taxon>
        <taxon>Neoptera</taxon>
        <taxon>Endopterygota</taxon>
        <taxon>Diptera</taxon>
        <taxon>Nematocera</taxon>
        <taxon>Sciaroidea</taxon>
        <taxon>Sciaridae</taxon>
        <taxon>Pseudolycoriella</taxon>
    </lineage>
</organism>
<comment type="cofactor">
    <cofactor evidence="3">
        <name>Mn(2+)</name>
        <dbReference type="ChEBI" id="CHEBI:29035"/>
    </cofactor>
</comment>
<evidence type="ECO:0000313" key="22">
    <source>
        <dbReference type="EMBL" id="KAJ6642116.1"/>
    </source>
</evidence>
<comment type="cofactor">
    <cofactor evidence="1">
        <name>Ca(2+)</name>
        <dbReference type="ChEBI" id="CHEBI:29108"/>
    </cofactor>
</comment>
<evidence type="ECO:0000259" key="21">
    <source>
        <dbReference type="Pfam" id="PF00291"/>
    </source>
</evidence>
<comment type="catalytic activity">
    <reaction evidence="11">
        <text>L-serine = pyruvate + NH4(+)</text>
        <dbReference type="Rhea" id="RHEA:19169"/>
        <dbReference type="ChEBI" id="CHEBI:15361"/>
        <dbReference type="ChEBI" id="CHEBI:28938"/>
        <dbReference type="ChEBI" id="CHEBI:33384"/>
        <dbReference type="EC" id="4.3.1.17"/>
    </reaction>
</comment>
<dbReference type="InterPro" id="IPR001926">
    <property type="entry name" value="TrpB-like_PALP"/>
</dbReference>
<evidence type="ECO:0000256" key="14">
    <source>
        <dbReference type="ARBA" id="ARBA00056426"/>
    </source>
</evidence>
<dbReference type="InterPro" id="IPR000634">
    <property type="entry name" value="Ser/Thr_deHydtase_PyrdxlP-BS"/>
</dbReference>
<evidence type="ECO:0000256" key="17">
    <source>
        <dbReference type="ARBA" id="ARBA00070760"/>
    </source>
</evidence>
<evidence type="ECO:0000256" key="18">
    <source>
        <dbReference type="ARBA" id="ARBA00076108"/>
    </source>
</evidence>
<evidence type="ECO:0000256" key="2">
    <source>
        <dbReference type="ARBA" id="ARBA00001933"/>
    </source>
</evidence>
<dbReference type="EC" id="4.3.1.17" evidence="6"/>
<evidence type="ECO:0000256" key="19">
    <source>
        <dbReference type="ARBA" id="ARBA00081060"/>
    </source>
</evidence>
<dbReference type="GO" id="GO:0005524">
    <property type="term" value="F:ATP binding"/>
    <property type="evidence" value="ECO:0007669"/>
    <property type="project" value="TreeGrafter"/>
</dbReference>
<dbReference type="EMBL" id="WJQU01000002">
    <property type="protein sequence ID" value="KAJ6642116.1"/>
    <property type="molecule type" value="Genomic_DNA"/>
</dbReference>
<dbReference type="GO" id="GO:0030170">
    <property type="term" value="F:pyridoxal phosphate binding"/>
    <property type="evidence" value="ECO:0007669"/>
    <property type="project" value="InterPro"/>
</dbReference>
<keyword evidence="23" id="KW-1185">Reference proteome</keyword>
<evidence type="ECO:0000256" key="20">
    <source>
        <dbReference type="ARBA" id="ARBA00081761"/>
    </source>
</evidence>
<dbReference type="FunFam" id="3.40.50.1100:FF:000041">
    <property type="entry name" value="Threonine ammonia-lyase, variant"/>
    <property type="match status" value="1"/>
</dbReference>
<dbReference type="Gene3D" id="3.40.50.1100">
    <property type="match status" value="2"/>
</dbReference>
<protein>
    <recommendedName>
        <fullName evidence="17">Serine racemase</fullName>
        <ecNumber evidence="6">4.3.1.17</ecNumber>
        <ecNumber evidence="15">4.3.1.18</ecNumber>
        <ecNumber evidence="16">5.1.1.18</ecNumber>
    </recommendedName>
    <alternativeName>
        <fullName evidence="18">D-serine ammonia-lyase</fullName>
    </alternativeName>
    <alternativeName>
        <fullName evidence="20">D-serine dehydratase</fullName>
    </alternativeName>
    <alternativeName>
        <fullName evidence="19">L-serine ammonia-lyase</fullName>
    </alternativeName>
    <alternativeName>
        <fullName evidence="10">L-serine dehydratase</fullName>
    </alternativeName>
</protein>
<evidence type="ECO:0000256" key="7">
    <source>
        <dbReference type="ARBA" id="ARBA00022842"/>
    </source>
</evidence>
<reference evidence="22" key="1">
    <citation type="submission" date="2022-07" db="EMBL/GenBank/DDBJ databases">
        <authorList>
            <person name="Trinca V."/>
            <person name="Uliana J.V.C."/>
            <person name="Torres T.T."/>
            <person name="Ward R.J."/>
            <person name="Monesi N."/>
        </authorList>
    </citation>
    <scope>NUCLEOTIDE SEQUENCE</scope>
    <source>
        <strain evidence="22">HSMRA1968</strain>
        <tissue evidence="22">Whole embryos</tissue>
    </source>
</reference>
<dbReference type="OrthoDB" id="9999668at2759"/>
<dbReference type="SUPFAM" id="SSF53686">
    <property type="entry name" value="Tryptophan synthase beta subunit-like PLP-dependent enzymes"/>
    <property type="match status" value="1"/>
</dbReference>
<dbReference type="GO" id="GO:0008721">
    <property type="term" value="F:D-serine ammonia-lyase activity"/>
    <property type="evidence" value="ECO:0007669"/>
    <property type="project" value="UniProtKB-EC"/>
</dbReference>
<feature type="domain" description="Tryptophan synthase beta chain-like PALP" evidence="21">
    <location>
        <begin position="27"/>
        <end position="315"/>
    </location>
</feature>
<keyword evidence="9" id="KW-0456">Lyase</keyword>
<name>A0A9Q0N2W0_9DIPT</name>
<evidence type="ECO:0000256" key="8">
    <source>
        <dbReference type="ARBA" id="ARBA00022898"/>
    </source>
</evidence>
<evidence type="ECO:0000256" key="12">
    <source>
        <dbReference type="ARBA" id="ARBA00050422"/>
    </source>
</evidence>
<comment type="similarity">
    <text evidence="5">Belongs to the serine/threonine dehydratase family.</text>
</comment>
<keyword evidence="8" id="KW-0663">Pyridoxal phosphate</keyword>
<dbReference type="GO" id="GO:0000287">
    <property type="term" value="F:magnesium ion binding"/>
    <property type="evidence" value="ECO:0007669"/>
    <property type="project" value="TreeGrafter"/>
</dbReference>
<evidence type="ECO:0000256" key="5">
    <source>
        <dbReference type="ARBA" id="ARBA00010869"/>
    </source>
</evidence>
<keyword evidence="7" id="KW-0460">Magnesium</keyword>
<proteinExistence type="inferred from homology"/>
<dbReference type="GO" id="GO:0003941">
    <property type="term" value="F:L-serine ammonia-lyase activity"/>
    <property type="evidence" value="ECO:0007669"/>
    <property type="project" value="UniProtKB-EC"/>
</dbReference>
<sequence>MATKEAPTAACIRVAENQVRSASLPITPVMTSSILNASTGRNIYLKCENFQRTGSFKSRGAVNAVLTAVKNDPGVKGFVTHSSGNHGQALSYAASIVKLPCVVVVPRGTPKNKTDAIEHYGAELIVCDPTPTSRTETCLKISEQRNFLIIPPYDHPDVIAGQGTIAVELLNQVADLDAILVPVSGGGLISGIATYAKHINPNIRVFACVPEGKMLQECLSEEKRLWPEPPKFLQTQCEACRLQQCGNITFPIMCSLIEKQVFNISDKTMIKATRFAFERLKLVVELAAGLSLGAVLYHCDQLDASIRNVGVILCGGNIDLSVPLPWHQDDN</sequence>
<evidence type="ECO:0000256" key="3">
    <source>
        <dbReference type="ARBA" id="ARBA00001936"/>
    </source>
</evidence>
<dbReference type="PROSITE" id="PS00165">
    <property type="entry name" value="DEHYDRATASE_SER_THR"/>
    <property type="match status" value="1"/>
</dbReference>
<dbReference type="Pfam" id="PF00291">
    <property type="entry name" value="PALP"/>
    <property type="match status" value="1"/>
</dbReference>
<dbReference type="CDD" id="cd01562">
    <property type="entry name" value="Thr-dehyd"/>
    <property type="match status" value="1"/>
</dbReference>
<comment type="cofactor">
    <cofactor evidence="4">
        <name>Mg(2+)</name>
        <dbReference type="ChEBI" id="CHEBI:18420"/>
    </cofactor>
</comment>
<evidence type="ECO:0000256" key="13">
    <source>
        <dbReference type="ARBA" id="ARBA00051769"/>
    </source>
</evidence>
<dbReference type="Proteomes" id="UP001151699">
    <property type="component" value="Chromosome B"/>
</dbReference>
<dbReference type="PANTHER" id="PTHR43050">
    <property type="entry name" value="SERINE / THREONINE RACEMASE FAMILY MEMBER"/>
    <property type="match status" value="1"/>
</dbReference>
<evidence type="ECO:0000256" key="16">
    <source>
        <dbReference type="ARBA" id="ARBA00066592"/>
    </source>
</evidence>
<accession>A0A9Q0N2W0</accession>
<dbReference type="PANTHER" id="PTHR43050:SF1">
    <property type="entry name" value="SERINE RACEMASE"/>
    <property type="match status" value="1"/>
</dbReference>
<dbReference type="EC" id="4.3.1.18" evidence="15"/>
<evidence type="ECO:0000256" key="10">
    <source>
        <dbReference type="ARBA" id="ARBA00031418"/>
    </source>
</evidence>
<evidence type="ECO:0000256" key="6">
    <source>
        <dbReference type="ARBA" id="ARBA00012093"/>
    </source>
</evidence>
<evidence type="ECO:0000256" key="1">
    <source>
        <dbReference type="ARBA" id="ARBA00001913"/>
    </source>
</evidence>
<evidence type="ECO:0000256" key="4">
    <source>
        <dbReference type="ARBA" id="ARBA00001946"/>
    </source>
</evidence>
<evidence type="ECO:0000256" key="15">
    <source>
        <dbReference type="ARBA" id="ARBA00066349"/>
    </source>
</evidence>
<dbReference type="GO" id="GO:0006563">
    <property type="term" value="P:L-serine metabolic process"/>
    <property type="evidence" value="ECO:0007669"/>
    <property type="project" value="UniProtKB-ARBA"/>
</dbReference>
<evidence type="ECO:0000313" key="23">
    <source>
        <dbReference type="Proteomes" id="UP001151699"/>
    </source>
</evidence>
<comment type="catalytic activity">
    <reaction evidence="13">
        <text>L-serine = D-serine</text>
        <dbReference type="Rhea" id="RHEA:10980"/>
        <dbReference type="ChEBI" id="CHEBI:33384"/>
        <dbReference type="ChEBI" id="CHEBI:35247"/>
        <dbReference type="EC" id="5.1.1.18"/>
    </reaction>
</comment>
<evidence type="ECO:0000256" key="11">
    <source>
        <dbReference type="ARBA" id="ARBA00049406"/>
    </source>
</evidence>
<dbReference type="AlphaFoldDB" id="A0A9Q0N2W0"/>
<dbReference type="GO" id="GO:0070179">
    <property type="term" value="P:D-serine biosynthetic process"/>
    <property type="evidence" value="ECO:0007669"/>
    <property type="project" value="TreeGrafter"/>
</dbReference>
<dbReference type="InterPro" id="IPR036052">
    <property type="entry name" value="TrpB-like_PALP_sf"/>
</dbReference>
<dbReference type="EC" id="5.1.1.18" evidence="16"/>
<dbReference type="GO" id="GO:0030378">
    <property type="term" value="F:serine racemase activity"/>
    <property type="evidence" value="ECO:0007669"/>
    <property type="project" value="UniProtKB-EC"/>
</dbReference>
<comment type="caution">
    <text evidence="22">The sequence shown here is derived from an EMBL/GenBank/DDBJ whole genome shotgun (WGS) entry which is preliminary data.</text>
</comment>